<keyword evidence="1" id="KW-1133">Transmembrane helix</keyword>
<dbReference type="RefSeq" id="WP_377929354.1">
    <property type="nucleotide sequence ID" value="NZ_JBHUEM010000039.1"/>
</dbReference>
<feature type="transmembrane region" description="Helical" evidence="1">
    <location>
        <begin position="42"/>
        <end position="60"/>
    </location>
</feature>
<name>A0ABW4LSJ3_9BACI</name>
<proteinExistence type="predicted"/>
<evidence type="ECO:0000313" key="2">
    <source>
        <dbReference type="EMBL" id="MFD1738139.1"/>
    </source>
</evidence>
<gene>
    <name evidence="2" type="ORF">ACFSCX_16550</name>
</gene>
<protein>
    <submittedName>
        <fullName evidence="2">Uncharacterized protein</fullName>
    </submittedName>
</protein>
<sequence length="75" mass="8419">MLNRKKFSEKEYKQFSLLLFVISGFSLSGVLVGALLEGIDKSLISPFIVMTTSFCVGILYRTKGKTNNHNEEKNS</sequence>
<keyword evidence="3" id="KW-1185">Reference proteome</keyword>
<evidence type="ECO:0000256" key="1">
    <source>
        <dbReference type="SAM" id="Phobius"/>
    </source>
</evidence>
<evidence type="ECO:0000313" key="3">
    <source>
        <dbReference type="Proteomes" id="UP001597214"/>
    </source>
</evidence>
<reference evidence="3" key="1">
    <citation type="journal article" date="2019" name="Int. J. Syst. Evol. Microbiol.">
        <title>The Global Catalogue of Microorganisms (GCM) 10K type strain sequencing project: providing services to taxonomists for standard genome sequencing and annotation.</title>
        <authorList>
            <consortium name="The Broad Institute Genomics Platform"/>
            <consortium name="The Broad Institute Genome Sequencing Center for Infectious Disease"/>
            <person name="Wu L."/>
            <person name="Ma J."/>
        </authorList>
    </citation>
    <scope>NUCLEOTIDE SEQUENCE [LARGE SCALE GENOMIC DNA]</scope>
    <source>
        <strain evidence="3">CCUG 49339</strain>
    </source>
</reference>
<dbReference type="EMBL" id="JBHUEM010000039">
    <property type="protein sequence ID" value="MFD1738139.1"/>
    <property type="molecule type" value="Genomic_DNA"/>
</dbReference>
<organism evidence="2 3">
    <name type="scientific">Bacillus salitolerans</name>
    <dbReference type="NCBI Taxonomy" id="1437434"/>
    <lineage>
        <taxon>Bacteria</taxon>
        <taxon>Bacillati</taxon>
        <taxon>Bacillota</taxon>
        <taxon>Bacilli</taxon>
        <taxon>Bacillales</taxon>
        <taxon>Bacillaceae</taxon>
        <taxon>Bacillus</taxon>
    </lineage>
</organism>
<keyword evidence="1" id="KW-0812">Transmembrane</keyword>
<feature type="transmembrane region" description="Helical" evidence="1">
    <location>
        <begin position="15"/>
        <end position="36"/>
    </location>
</feature>
<keyword evidence="1" id="KW-0472">Membrane</keyword>
<accession>A0ABW4LSJ3</accession>
<dbReference type="Proteomes" id="UP001597214">
    <property type="component" value="Unassembled WGS sequence"/>
</dbReference>
<comment type="caution">
    <text evidence="2">The sequence shown here is derived from an EMBL/GenBank/DDBJ whole genome shotgun (WGS) entry which is preliminary data.</text>
</comment>